<comment type="caution">
    <text evidence="4">The sequence shown here is derived from an EMBL/GenBank/DDBJ whole genome shotgun (WGS) entry which is preliminary data.</text>
</comment>
<sequence length="585" mass="63463">MKLSVAVSSFLMALASTDATSIKMDFLPIGHVRTDPILSKTCLSGHVHSFYGAQVLPHPASTDYDALRGVTDDQNTGNVVENKSLYWHPSIYSYDETSNTFRREAMAQTSAYYVWITGQATAFPNGFQMIGGMPDQGAFSMAEAECVNSRPSNLAACPASFGNINFFPTTSCDELEASMKFPNCWDGENLSSANGREHVAYTTNGEVDGPCPSSHPVRLPQIIFFFRIMPYKGGCHVFSDMTQTFHADYVSGWDDQVLQRVLDNCSNDSLDSSPDAFCEEHLTFRDGPKCSDPGCDFGDASLMNKLRDIQPPPIDMKAITDEEVDTVVGTLPGGPNFVACSGPAALLPPTAATTLSPSPYPSFFPGDGEDEDEDGNEDGNEDGGEDEEGEGEDGDEDEDGEGEEDEDGEGDGDEDGEEGEDEEGGDEDGEGEDGGEGDEGEEGDEDGEGEGDEDEEEEDPEEEEDEEEEEFGECGCPCETDDGMQGVEMWSEDSTLVGFEGDDFLCVTKDLSAQYIATERAICEDECDEEEDFEDEQEFFEDRSGEAFQVAKSYEKTPPESGCSQLQYTSAPLVAAAILVTGMYF</sequence>
<dbReference type="InterPro" id="IPR018535">
    <property type="entry name" value="DUF1996"/>
</dbReference>
<dbReference type="AlphaFoldDB" id="A0A9N8EAR3"/>
<evidence type="ECO:0000313" key="4">
    <source>
        <dbReference type="EMBL" id="CAB9514954.1"/>
    </source>
</evidence>
<dbReference type="Pfam" id="PF09362">
    <property type="entry name" value="DUF1996"/>
    <property type="match status" value="1"/>
</dbReference>
<feature type="region of interest" description="Disordered" evidence="1">
    <location>
        <begin position="350"/>
        <end position="485"/>
    </location>
</feature>
<dbReference type="EMBL" id="CAICTM010000685">
    <property type="protein sequence ID" value="CAB9514954.1"/>
    <property type="molecule type" value="Genomic_DNA"/>
</dbReference>
<evidence type="ECO:0000256" key="1">
    <source>
        <dbReference type="SAM" id="MobiDB-lite"/>
    </source>
</evidence>
<feature type="compositionally biased region" description="Acidic residues" evidence="1">
    <location>
        <begin position="367"/>
        <end position="472"/>
    </location>
</feature>
<dbReference type="PANTHER" id="PTHR43662:SF12">
    <property type="entry name" value="DUF1996 DOMAIN-CONTAINING PROTEIN-RELATED"/>
    <property type="match status" value="1"/>
</dbReference>
<organism evidence="4 5">
    <name type="scientific">Seminavis robusta</name>
    <dbReference type="NCBI Taxonomy" id="568900"/>
    <lineage>
        <taxon>Eukaryota</taxon>
        <taxon>Sar</taxon>
        <taxon>Stramenopiles</taxon>
        <taxon>Ochrophyta</taxon>
        <taxon>Bacillariophyta</taxon>
        <taxon>Bacillariophyceae</taxon>
        <taxon>Bacillariophycidae</taxon>
        <taxon>Naviculales</taxon>
        <taxon>Naviculaceae</taxon>
        <taxon>Seminavis</taxon>
    </lineage>
</organism>
<gene>
    <name evidence="4" type="ORF">SEMRO_686_G187010.1</name>
</gene>
<feature type="signal peptide" evidence="2">
    <location>
        <begin position="1"/>
        <end position="19"/>
    </location>
</feature>
<evidence type="ECO:0000256" key="2">
    <source>
        <dbReference type="SAM" id="SignalP"/>
    </source>
</evidence>
<feature type="domain" description="DUF1996" evidence="3">
    <location>
        <begin position="35"/>
        <end position="253"/>
    </location>
</feature>
<feature type="chain" id="PRO_5040266626" description="DUF1996 domain-containing protein" evidence="2">
    <location>
        <begin position="20"/>
        <end position="585"/>
    </location>
</feature>
<keyword evidence="5" id="KW-1185">Reference proteome</keyword>
<proteinExistence type="predicted"/>
<evidence type="ECO:0000313" key="5">
    <source>
        <dbReference type="Proteomes" id="UP001153069"/>
    </source>
</evidence>
<dbReference type="PANTHER" id="PTHR43662">
    <property type="match status" value="1"/>
</dbReference>
<dbReference type="Proteomes" id="UP001153069">
    <property type="component" value="Unassembled WGS sequence"/>
</dbReference>
<evidence type="ECO:0000259" key="3">
    <source>
        <dbReference type="Pfam" id="PF09362"/>
    </source>
</evidence>
<name>A0A9N8EAR3_9STRA</name>
<reference evidence="4" key="1">
    <citation type="submission" date="2020-06" db="EMBL/GenBank/DDBJ databases">
        <authorList>
            <consortium name="Plant Systems Biology data submission"/>
        </authorList>
    </citation>
    <scope>NUCLEOTIDE SEQUENCE</scope>
    <source>
        <strain evidence="4">D6</strain>
    </source>
</reference>
<accession>A0A9N8EAR3</accession>
<keyword evidence="2" id="KW-0732">Signal</keyword>
<dbReference type="OrthoDB" id="74764at2759"/>
<protein>
    <recommendedName>
        <fullName evidence="3">DUF1996 domain-containing protein</fullName>
    </recommendedName>
</protein>